<feature type="domain" description="Isochorismatase-like" evidence="2">
    <location>
        <begin position="12"/>
        <end position="138"/>
    </location>
</feature>
<dbReference type="RefSeq" id="WP_082756448.1">
    <property type="nucleotide sequence ID" value="NZ_FNLF01000002.1"/>
</dbReference>
<reference evidence="4" key="1">
    <citation type="submission" date="2016-10" db="EMBL/GenBank/DDBJ databases">
        <authorList>
            <person name="Varghese N."/>
            <person name="Submissions S."/>
        </authorList>
    </citation>
    <scope>NUCLEOTIDE SEQUENCE [LARGE SCALE GENOMIC DNA]</scope>
    <source>
        <strain evidence="4">DSM 44142</strain>
    </source>
</reference>
<evidence type="ECO:0000256" key="1">
    <source>
        <dbReference type="ARBA" id="ARBA00022801"/>
    </source>
</evidence>
<proteinExistence type="predicted"/>
<dbReference type="InterPro" id="IPR050272">
    <property type="entry name" value="Isochorismatase-like_hydrls"/>
</dbReference>
<dbReference type="Pfam" id="PF00857">
    <property type="entry name" value="Isochorismatase"/>
    <property type="match status" value="1"/>
</dbReference>
<keyword evidence="1" id="KW-0378">Hydrolase</keyword>
<protein>
    <submittedName>
        <fullName evidence="3">Nicotinamidase-related amidase</fullName>
    </submittedName>
</protein>
<evidence type="ECO:0000259" key="2">
    <source>
        <dbReference type="Pfam" id="PF00857"/>
    </source>
</evidence>
<dbReference type="STRING" id="47312.SAMN04489765_2177"/>
<dbReference type="PANTHER" id="PTHR43540">
    <property type="entry name" value="PEROXYUREIDOACRYLATE/UREIDOACRYLATE AMIDOHYDROLASE-RELATED"/>
    <property type="match status" value="1"/>
</dbReference>
<gene>
    <name evidence="3" type="ORF">SAMN04489765_2177</name>
</gene>
<organism evidence="3 4">
    <name type="scientific">Tsukamurella pulmonis</name>
    <dbReference type="NCBI Taxonomy" id="47312"/>
    <lineage>
        <taxon>Bacteria</taxon>
        <taxon>Bacillati</taxon>
        <taxon>Actinomycetota</taxon>
        <taxon>Actinomycetes</taxon>
        <taxon>Mycobacteriales</taxon>
        <taxon>Tsukamurellaceae</taxon>
        <taxon>Tsukamurella</taxon>
    </lineage>
</organism>
<dbReference type="InterPro" id="IPR000868">
    <property type="entry name" value="Isochorismatase-like_dom"/>
</dbReference>
<accession>A0A1H1EF39</accession>
<dbReference type="GO" id="GO:0016787">
    <property type="term" value="F:hydrolase activity"/>
    <property type="evidence" value="ECO:0007669"/>
    <property type="project" value="UniProtKB-KW"/>
</dbReference>
<name>A0A1H1EF39_9ACTN</name>
<dbReference type="SUPFAM" id="SSF52499">
    <property type="entry name" value="Isochorismatase-like hydrolases"/>
    <property type="match status" value="1"/>
</dbReference>
<keyword evidence="4" id="KW-1185">Reference proteome</keyword>
<dbReference type="AlphaFoldDB" id="A0A1H1EF39"/>
<sequence>MTAGHHVSAAQSALLVIDVQGTFPTIAYDADGVLARLAAVLHRARAAGALIVFTRQRFGDRIPAVVAALHPEHSDVTITKDFPDAFAETDLPDVLTRARITTVVVAGFATEACVDSTVRGANARGYQVVLLADCHTTTCERGLELMRAADVIEHHNTAWRRPSDSAPISVVRSGDLGFTVGAEPV</sequence>
<dbReference type="InterPro" id="IPR036380">
    <property type="entry name" value="Isochorismatase-like_sf"/>
</dbReference>
<dbReference type="EMBL" id="FNLF01000002">
    <property type="protein sequence ID" value="SDQ87405.1"/>
    <property type="molecule type" value="Genomic_DNA"/>
</dbReference>
<evidence type="ECO:0000313" key="4">
    <source>
        <dbReference type="Proteomes" id="UP000183053"/>
    </source>
</evidence>
<dbReference type="Proteomes" id="UP000183053">
    <property type="component" value="Unassembled WGS sequence"/>
</dbReference>
<dbReference type="OrthoDB" id="3174612at2"/>
<dbReference type="Gene3D" id="3.40.50.850">
    <property type="entry name" value="Isochorismatase-like"/>
    <property type="match status" value="1"/>
</dbReference>
<evidence type="ECO:0000313" key="3">
    <source>
        <dbReference type="EMBL" id="SDQ87405.1"/>
    </source>
</evidence>